<keyword evidence="1" id="KW-0234">DNA repair</keyword>
<reference evidence="4 5" key="1">
    <citation type="submission" date="2023-11" db="EMBL/GenBank/DDBJ databases">
        <authorList>
            <person name="Hedman E."/>
            <person name="Englund M."/>
            <person name="Stromberg M."/>
            <person name="Nyberg Akerstrom W."/>
            <person name="Nylinder S."/>
            <person name="Jareborg N."/>
            <person name="Kallberg Y."/>
            <person name="Kronander E."/>
        </authorList>
    </citation>
    <scope>NUCLEOTIDE SEQUENCE [LARGE SCALE GENOMIC DNA]</scope>
</reference>
<comment type="catalytic activity">
    <reaction evidence="1">
        <text>ATP + H2O = ADP + phosphate + H(+)</text>
        <dbReference type="Rhea" id="RHEA:13065"/>
        <dbReference type="ChEBI" id="CHEBI:15377"/>
        <dbReference type="ChEBI" id="CHEBI:15378"/>
        <dbReference type="ChEBI" id="CHEBI:30616"/>
        <dbReference type="ChEBI" id="CHEBI:43474"/>
        <dbReference type="ChEBI" id="CHEBI:456216"/>
        <dbReference type="EC" id="5.6.2.3"/>
    </reaction>
</comment>
<dbReference type="Pfam" id="PF21530">
    <property type="entry name" value="Pif1_2B_dom"/>
    <property type="match status" value="1"/>
</dbReference>
<proteinExistence type="inferred from homology"/>
<name>A0AAV1LDP6_9NEOP</name>
<organism evidence="4 5">
    <name type="scientific">Parnassius mnemosyne</name>
    <name type="common">clouded apollo</name>
    <dbReference type="NCBI Taxonomy" id="213953"/>
    <lineage>
        <taxon>Eukaryota</taxon>
        <taxon>Metazoa</taxon>
        <taxon>Ecdysozoa</taxon>
        <taxon>Arthropoda</taxon>
        <taxon>Hexapoda</taxon>
        <taxon>Insecta</taxon>
        <taxon>Pterygota</taxon>
        <taxon>Neoptera</taxon>
        <taxon>Endopterygota</taxon>
        <taxon>Lepidoptera</taxon>
        <taxon>Glossata</taxon>
        <taxon>Ditrysia</taxon>
        <taxon>Papilionoidea</taxon>
        <taxon>Papilionidae</taxon>
        <taxon>Parnassiinae</taxon>
        <taxon>Parnassini</taxon>
        <taxon>Parnassius</taxon>
        <taxon>Driopa</taxon>
    </lineage>
</organism>
<dbReference type="Pfam" id="PF05970">
    <property type="entry name" value="PIF1"/>
    <property type="match status" value="1"/>
</dbReference>
<feature type="domain" description="DNA helicase Pif1-like DEAD-box helicase" evidence="2">
    <location>
        <begin position="173"/>
        <end position="385"/>
    </location>
</feature>
<keyword evidence="1" id="KW-0227">DNA damage</keyword>
<dbReference type="EMBL" id="CAVLGL010000087">
    <property type="protein sequence ID" value="CAK1592347.1"/>
    <property type="molecule type" value="Genomic_DNA"/>
</dbReference>
<feature type="domain" description="DNA helicase Pif1-like 2B" evidence="3">
    <location>
        <begin position="473"/>
        <end position="518"/>
    </location>
</feature>
<dbReference type="GO" id="GO:0016787">
    <property type="term" value="F:hydrolase activity"/>
    <property type="evidence" value="ECO:0007669"/>
    <property type="project" value="UniProtKB-KW"/>
</dbReference>
<keyword evidence="1" id="KW-0378">Hydrolase</keyword>
<dbReference type="PANTHER" id="PTHR10492:SF57">
    <property type="entry name" value="ATP-DEPENDENT DNA HELICASE"/>
    <property type="match status" value="1"/>
</dbReference>
<dbReference type="GO" id="GO:0000723">
    <property type="term" value="P:telomere maintenance"/>
    <property type="evidence" value="ECO:0007669"/>
    <property type="project" value="InterPro"/>
</dbReference>
<comment type="cofactor">
    <cofactor evidence="1">
        <name>Mg(2+)</name>
        <dbReference type="ChEBI" id="CHEBI:18420"/>
    </cofactor>
</comment>
<dbReference type="GO" id="GO:0006281">
    <property type="term" value="P:DNA repair"/>
    <property type="evidence" value="ECO:0007669"/>
    <property type="project" value="UniProtKB-KW"/>
</dbReference>
<dbReference type="Gene3D" id="3.40.50.300">
    <property type="entry name" value="P-loop containing nucleotide triphosphate hydrolases"/>
    <property type="match status" value="2"/>
</dbReference>
<comment type="caution">
    <text evidence="4">The sequence shown here is derived from an EMBL/GenBank/DDBJ whole genome shotgun (WGS) entry which is preliminary data.</text>
</comment>
<dbReference type="SUPFAM" id="SSF52540">
    <property type="entry name" value="P-loop containing nucleoside triphosphate hydrolases"/>
    <property type="match status" value="2"/>
</dbReference>
<dbReference type="GO" id="GO:0043139">
    <property type="term" value="F:5'-3' DNA helicase activity"/>
    <property type="evidence" value="ECO:0007669"/>
    <property type="project" value="UniProtKB-EC"/>
</dbReference>
<keyword evidence="1" id="KW-0347">Helicase</keyword>
<comment type="similarity">
    <text evidence="1">Belongs to the helicase family.</text>
</comment>
<dbReference type="GO" id="GO:0006310">
    <property type="term" value="P:DNA recombination"/>
    <property type="evidence" value="ECO:0007669"/>
    <property type="project" value="UniProtKB-KW"/>
</dbReference>
<dbReference type="PANTHER" id="PTHR10492">
    <property type="match status" value="1"/>
</dbReference>
<dbReference type="GO" id="GO:0005524">
    <property type="term" value="F:ATP binding"/>
    <property type="evidence" value="ECO:0007669"/>
    <property type="project" value="UniProtKB-KW"/>
</dbReference>
<dbReference type="EC" id="5.6.2.3" evidence="1"/>
<evidence type="ECO:0000259" key="3">
    <source>
        <dbReference type="Pfam" id="PF21530"/>
    </source>
</evidence>
<evidence type="ECO:0000259" key="2">
    <source>
        <dbReference type="Pfam" id="PF05970"/>
    </source>
</evidence>
<dbReference type="InterPro" id="IPR010285">
    <property type="entry name" value="DNA_helicase_pif1-like_DEAD"/>
</dbReference>
<accession>A0AAV1LDP6</accession>
<evidence type="ECO:0000256" key="1">
    <source>
        <dbReference type="RuleBase" id="RU363044"/>
    </source>
</evidence>
<keyword evidence="1" id="KW-0233">DNA recombination</keyword>
<evidence type="ECO:0000313" key="4">
    <source>
        <dbReference type="EMBL" id="CAK1592347.1"/>
    </source>
</evidence>
<keyword evidence="5" id="KW-1185">Reference proteome</keyword>
<evidence type="ECO:0000313" key="5">
    <source>
        <dbReference type="Proteomes" id="UP001314205"/>
    </source>
</evidence>
<dbReference type="Proteomes" id="UP001314205">
    <property type="component" value="Unassembled WGS sequence"/>
</dbReference>
<dbReference type="InterPro" id="IPR027417">
    <property type="entry name" value="P-loop_NTPase"/>
</dbReference>
<keyword evidence="1" id="KW-0547">Nucleotide-binding</keyword>
<dbReference type="CDD" id="cd18809">
    <property type="entry name" value="SF1_C_RecD"/>
    <property type="match status" value="1"/>
</dbReference>
<dbReference type="InterPro" id="IPR049163">
    <property type="entry name" value="Pif1-like_2B_dom"/>
</dbReference>
<sequence length="625" mass="69903">MLLNVVKGPTSFEFLKTVNGILHPTYQAACLALGLLEGDNHWCDTLTDASISSSASKLRELFAIILVFCNVSKPFELWDKFKDNFIEDYVRDFQRLYPDADINLHLDNFTNRALLALQDILFYIGGNTLPYYGLPPPQASDGIVDNLNREYIEHTNFDPVELQHMINQNEPRLNNEQNQVYRLLIDSVNNANAGGVYFLDAPGGTGKTFLINLLLARIRSEKKIAVAVASSGIAATLLPGGKTAHSMFKIPIEAERMENPVCSISKNSHKAKVLQDCAFVVWDECTMANKISIEAVNRTMQDLRGNTLLFGGVTFLFAGDFRQILPVVPKGTRADEINASLKRSVLWRHCKKLHLKENMRSHSADSEFSKILLDVGEGKCPEVNDNHDIELPTGLCKVVADTETLIHSTYDDVHNLNIKEDSWLCERSILAPINDQVTALNQLILDKLPGESQTYPSINTVCNPDEVVNYPTEFLNSINMPGLPPHKLELKIGVPIILLRNLNPPKLCNGTRLRVVSLQRNIIEGRIISGCRKGETVYIPRIPIIPSNFPFEFKRLQFPIYVSFAMTINKSQGQTLSKVGIDLTKGCFTHGQLYVACSRARDATSVIVLAQENRTPNIVYKEILQ</sequence>
<protein>
    <recommendedName>
        <fullName evidence="1">ATP-dependent DNA helicase</fullName>
        <ecNumber evidence="1">5.6.2.3</ecNumber>
    </recommendedName>
</protein>
<keyword evidence="1" id="KW-0067">ATP-binding</keyword>
<dbReference type="AlphaFoldDB" id="A0AAV1LDP6"/>
<gene>
    <name evidence="4" type="ORF">PARMNEM_LOCUS12328</name>
</gene>